<proteinExistence type="predicted"/>
<evidence type="ECO:0000313" key="1">
    <source>
        <dbReference type="EMBL" id="MPD06241.1"/>
    </source>
</evidence>
<comment type="caution">
    <text evidence="1">The sequence shown here is derived from an EMBL/GenBank/DDBJ whole genome shotgun (WGS) entry which is preliminary data.</text>
</comment>
<dbReference type="Proteomes" id="UP000324222">
    <property type="component" value="Unassembled WGS sequence"/>
</dbReference>
<name>A0A5B7KBJ2_PORTR</name>
<gene>
    <name evidence="1" type="ORF">E2C01_102041</name>
</gene>
<reference evidence="1 2" key="1">
    <citation type="submission" date="2019-05" db="EMBL/GenBank/DDBJ databases">
        <title>Another draft genome of Portunus trituberculatus and its Hox gene families provides insights of decapod evolution.</title>
        <authorList>
            <person name="Jeong J.-H."/>
            <person name="Song I."/>
            <person name="Kim S."/>
            <person name="Choi T."/>
            <person name="Kim D."/>
            <person name="Ryu S."/>
            <person name="Kim W."/>
        </authorList>
    </citation>
    <scope>NUCLEOTIDE SEQUENCE [LARGE SCALE GENOMIC DNA]</scope>
    <source>
        <tissue evidence="1">Muscle</tissue>
    </source>
</reference>
<organism evidence="1 2">
    <name type="scientific">Portunus trituberculatus</name>
    <name type="common">Swimming crab</name>
    <name type="synonym">Neptunus trituberculatus</name>
    <dbReference type="NCBI Taxonomy" id="210409"/>
    <lineage>
        <taxon>Eukaryota</taxon>
        <taxon>Metazoa</taxon>
        <taxon>Ecdysozoa</taxon>
        <taxon>Arthropoda</taxon>
        <taxon>Crustacea</taxon>
        <taxon>Multicrustacea</taxon>
        <taxon>Malacostraca</taxon>
        <taxon>Eumalacostraca</taxon>
        <taxon>Eucarida</taxon>
        <taxon>Decapoda</taxon>
        <taxon>Pleocyemata</taxon>
        <taxon>Brachyura</taxon>
        <taxon>Eubrachyura</taxon>
        <taxon>Portunoidea</taxon>
        <taxon>Portunidae</taxon>
        <taxon>Portuninae</taxon>
        <taxon>Portunus</taxon>
    </lineage>
</organism>
<protein>
    <submittedName>
        <fullName evidence="1">Uncharacterized protein</fullName>
    </submittedName>
</protein>
<dbReference type="EMBL" id="VSRR010150089">
    <property type="protein sequence ID" value="MPD06241.1"/>
    <property type="molecule type" value="Genomic_DNA"/>
</dbReference>
<accession>A0A5B7KBJ2</accession>
<dbReference type="AlphaFoldDB" id="A0A5B7KBJ2"/>
<sequence length="47" mass="5204">MYGKRCSASTISGAGNFIYNGTHIRGHITTQAHLWCNHLKPGYHGDM</sequence>
<evidence type="ECO:0000313" key="2">
    <source>
        <dbReference type="Proteomes" id="UP000324222"/>
    </source>
</evidence>
<keyword evidence="2" id="KW-1185">Reference proteome</keyword>